<proteinExistence type="predicted"/>
<sequence>MVTEQCADITDSLTPTCRMSMPLPHDIHDHVARGAKARRPSQPVLPAHARNGQSLRTRSPSRRMEEQQAARKPTNWSPAPFTDFVSLSLSLQMYEAAQPPSPGTCMTDLHQNHPPLFRQLTRLLRLPTFPEATFCQDVNGVLVTSGDFSLFSFFFLPFPFTLK</sequence>
<feature type="region of interest" description="Disordered" evidence="1">
    <location>
        <begin position="33"/>
        <end position="75"/>
    </location>
</feature>
<protein>
    <submittedName>
        <fullName evidence="2">Uncharacterized protein</fullName>
    </submittedName>
</protein>
<keyword evidence="3" id="KW-1185">Reference proteome</keyword>
<dbReference type="AlphaFoldDB" id="A0AAD9H6E4"/>
<gene>
    <name evidence="2" type="ORF">LX32DRAFT_204236</name>
</gene>
<evidence type="ECO:0000256" key="1">
    <source>
        <dbReference type="SAM" id="MobiDB-lite"/>
    </source>
</evidence>
<comment type="caution">
    <text evidence="2">The sequence shown here is derived from an EMBL/GenBank/DDBJ whole genome shotgun (WGS) entry which is preliminary data.</text>
</comment>
<dbReference type="EMBL" id="MU843052">
    <property type="protein sequence ID" value="KAK2022249.1"/>
    <property type="molecule type" value="Genomic_DNA"/>
</dbReference>
<evidence type="ECO:0000313" key="3">
    <source>
        <dbReference type="Proteomes" id="UP001232148"/>
    </source>
</evidence>
<name>A0AAD9H6E4_9PEZI</name>
<reference evidence="2" key="1">
    <citation type="submission" date="2021-06" db="EMBL/GenBank/DDBJ databases">
        <title>Comparative genomics, transcriptomics and evolutionary studies reveal genomic signatures of adaptation to plant cell wall in hemibiotrophic fungi.</title>
        <authorList>
            <consortium name="DOE Joint Genome Institute"/>
            <person name="Baroncelli R."/>
            <person name="Diaz J.F."/>
            <person name="Benocci T."/>
            <person name="Peng M."/>
            <person name="Battaglia E."/>
            <person name="Haridas S."/>
            <person name="Andreopoulos W."/>
            <person name="Labutti K."/>
            <person name="Pangilinan J."/>
            <person name="Floch G.L."/>
            <person name="Makela M.R."/>
            <person name="Henrissat B."/>
            <person name="Grigoriev I.V."/>
            <person name="Crouch J.A."/>
            <person name="De Vries R.P."/>
            <person name="Sukno S.A."/>
            <person name="Thon M.R."/>
        </authorList>
    </citation>
    <scope>NUCLEOTIDE SEQUENCE</scope>
    <source>
        <strain evidence="2">MAFF235873</strain>
    </source>
</reference>
<evidence type="ECO:0000313" key="2">
    <source>
        <dbReference type="EMBL" id="KAK2022249.1"/>
    </source>
</evidence>
<accession>A0AAD9H6E4</accession>
<dbReference type="Proteomes" id="UP001232148">
    <property type="component" value="Unassembled WGS sequence"/>
</dbReference>
<organism evidence="2 3">
    <name type="scientific">Colletotrichum zoysiae</name>
    <dbReference type="NCBI Taxonomy" id="1216348"/>
    <lineage>
        <taxon>Eukaryota</taxon>
        <taxon>Fungi</taxon>
        <taxon>Dikarya</taxon>
        <taxon>Ascomycota</taxon>
        <taxon>Pezizomycotina</taxon>
        <taxon>Sordariomycetes</taxon>
        <taxon>Hypocreomycetidae</taxon>
        <taxon>Glomerellales</taxon>
        <taxon>Glomerellaceae</taxon>
        <taxon>Colletotrichum</taxon>
        <taxon>Colletotrichum graminicola species complex</taxon>
    </lineage>
</organism>